<organism evidence="1">
    <name type="scientific">Salmonella enterica subsp. enterica serovar Saintpaul</name>
    <dbReference type="NCBI Taxonomy" id="90105"/>
    <lineage>
        <taxon>Bacteria</taxon>
        <taxon>Pseudomonadati</taxon>
        <taxon>Pseudomonadota</taxon>
        <taxon>Gammaproteobacteria</taxon>
        <taxon>Enterobacterales</taxon>
        <taxon>Enterobacteriaceae</taxon>
        <taxon>Salmonella</taxon>
    </lineage>
</organism>
<dbReference type="EMBL" id="MLZC01000004">
    <property type="protein sequence ID" value="OHG66855.1"/>
    <property type="molecule type" value="Genomic_DNA"/>
</dbReference>
<proteinExistence type="predicted"/>
<dbReference type="AlphaFoldDB" id="A0A1S0ZGN7"/>
<gene>
    <name evidence="1" type="ORF">A7T00_09900</name>
</gene>
<protein>
    <submittedName>
        <fullName evidence="1">Uncharacterized protein</fullName>
    </submittedName>
</protein>
<name>A0A1S0ZGN7_SALET</name>
<reference evidence="1" key="1">
    <citation type="submission" date="2016-09" db="EMBL/GenBank/DDBJ databases">
        <title>Whole genome sequencing of Salmonella enterica.</title>
        <authorList>
            <person name="Bell R."/>
        </authorList>
    </citation>
    <scope>NUCLEOTIDE SEQUENCE [LARGE SCALE GENOMIC DNA]</scope>
    <source>
        <strain evidence="1">CFSAN044978</strain>
    </source>
</reference>
<evidence type="ECO:0000313" key="1">
    <source>
        <dbReference type="EMBL" id="OHG66855.1"/>
    </source>
</evidence>
<sequence>MTDISLEQATEKACQVESLLRMFESYPDTLSETELSSVITLIRRLSGEVHAWFIEEQADRGKDK</sequence>
<comment type="caution">
    <text evidence="1">The sequence shown here is derived from an EMBL/GenBank/DDBJ whole genome shotgun (WGS) entry which is preliminary data.</text>
</comment>
<dbReference type="RefSeq" id="WP_000129880.1">
    <property type="nucleotide sequence ID" value="NZ_QWDP01000006.1"/>
</dbReference>
<accession>A0A1S0ZGN7</accession>